<evidence type="ECO:0000256" key="5">
    <source>
        <dbReference type="ARBA" id="ARBA00023242"/>
    </source>
</evidence>
<evidence type="ECO:0000313" key="9">
    <source>
        <dbReference type="Proteomes" id="UP000275267"/>
    </source>
</evidence>
<dbReference type="SMART" id="SM00380">
    <property type="entry name" value="AP2"/>
    <property type="match status" value="1"/>
</dbReference>
<dbReference type="AlphaFoldDB" id="A0A3L6RQN4"/>
<dbReference type="STRING" id="4540.A0A3L6RQN4"/>
<dbReference type="GO" id="GO:0005634">
    <property type="term" value="C:nucleus"/>
    <property type="evidence" value="ECO:0007669"/>
    <property type="project" value="UniProtKB-SubCell"/>
</dbReference>
<feature type="compositionally biased region" description="Acidic residues" evidence="6">
    <location>
        <begin position="159"/>
        <end position="174"/>
    </location>
</feature>
<keyword evidence="5" id="KW-0539">Nucleus</keyword>
<dbReference type="Pfam" id="PF00847">
    <property type="entry name" value="AP2"/>
    <property type="match status" value="1"/>
</dbReference>
<dbReference type="PROSITE" id="PS51032">
    <property type="entry name" value="AP2_ERF"/>
    <property type="match status" value="1"/>
</dbReference>
<dbReference type="GO" id="GO:0003677">
    <property type="term" value="F:DNA binding"/>
    <property type="evidence" value="ECO:0007669"/>
    <property type="project" value="UniProtKB-KW"/>
</dbReference>
<feature type="region of interest" description="Disordered" evidence="6">
    <location>
        <begin position="138"/>
        <end position="176"/>
    </location>
</feature>
<dbReference type="PANTHER" id="PTHR31677:SF146">
    <property type="entry name" value="ETHYLENE-RESPONSIVE TRANSCRIPTION FACTOR ESR2"/>
    <property type="match status" value="1"/>
</dbReference>
<dbReference type="PANTHER" id="PTHR31677">
    <property type="entry name" value="AP2 DOMAIN CLASS TRANSCRIPTION FACTOR"/>
    <property type="match status" value="1"/>
</dbReference>
<dbReference type="Proteomes" id="UP000275267">
    <property type="component" value="Unassembled WGS sequence"/>
</dbReference>
<feature type="compositionally biased region" description="Basic residues" evidence="6">
    <location>
        <begin position="212"/>
        <end position="221"/>
    </location>
</feature>
<evidence type="ECO:0000256" key="4">
    <source>
        <dbReference type="ARBA" id="ARBA00023163"/>
    </source>
</evidence>
<accession>A0A3L6RQN4</accession>
<organism evidence="8 9">
    <name type="scientific">Panicum miliaceum</name>
    <name type="common">Proso millet</name>
    <name type="synonym">Broomcorn millet</name>
    <dbReference type="NCBI Taxonomy" id="4540"/>
    <lineage>
        <taxon>Eukaryota</taxon>
        <taxon>Viridiplantae</taxon>
        <taxon>Streptophyta</taxon>
        <taxon>Embryophyta</taxon>
        <taxon>Tracheophyta</taxon>
        <taxon>Spermatophyta</taxon>
        <taxon>Magnoliopsida</taxon>
        <taxon>Liliopsida</taxon>
        <taxon>Poales</taxon>
        <taxon>Poaceae</taxon>
        <taxon>PACMAD clade</taxon>
        <taxon>Panicoideae</taxon>
        <taxon>Panicodae</taxon>
        <taxon>Paniceae</taxon>
        <taxon>Panicinae</taxon>
        <taxon>Panicum</taxon>
        <taxon>Panicum sect. Panicum</taxon>
    </lineage>
</organism>
<dbReference type="Gene3D" id="3.30.730.10">
    <property type="entry name" value="AP2/ERF domain"/>
    <property type="match status" value="1"/>
</dbReference>
<dbReference type="InterPro" id="IPR016177">
    <property type="entry name" value="DNA-bd_dom_sf"/>
</dbReference>
<feature type="domain" description="AP2/ERF" evidence="7">
    <location>
        <begin position="17"/>
        <end position="74"/>
    </location>
</feature>
<feature type="compositionally biased region" description="Basic and acidic residues" evidence="6">
    <location>
        <begin position="138"/>
        <end position="148"/>
    </location>
</feature>
<comment type="caution">
    <text evidence="8">The sequence shown here is derived from an EMBL/GenBank/DDBJ whole genome shotgun (WGS) entry which is preliminary data.</text>
</comment>
<evidence type="ECO:0000259" key="7">
    <source>
        <dbReference type="PROSITE" id="PS51032"/>
    </source>
</evidence>
<comment type="subcellular location">
    <subcellularLocation>
        <location evidence="1">Nucleus</location>
    </subcellularLocation>
</comment>
<dbReference type="EMBL" id="PQIB02000007">
    <property type="protein sequence ID" value="RLN08072.1"/>
    <property type="molecule type" value="Genomic_DNA"/>
</dbReference>
<dbReference type="SUPFAM" id="SSF54171">
    <property type="entry name" value="DNA-binding domain"/>
    <property type="match status" value="1"/>
</dbReference>
<dbReference type="InterPro" id="IPR001471">
    <property type="entry name" value="AP2/ERF_dom"/>
</dbReference>
<dbReference type="OrthoDB" id="1931494at2759"/>
<sequence length="276" mass="30750">MAGAANTRQSKHVPTTAYRGMRRRKWGRFMAEIQEPKTQKKRWLGSYDTAEATAYAYDVAACALHGNKACTNFRGDTTVGAAAFPYDVAARVLRSNVTEGAAAYAFELAAKVLRANFPVHVNVVADALPLDPVLEYNEEKTQSEKTSDEEILGGSKGDCEEDTSENSNMEDADTDIEKKMGADEEVIEEEMETVQEVDDKMEDKTIDNHHGSKEHRQKKKRTANEVNKEIQLPPRTKRAIKKSESNAVYENQILELCLNKKANDKVTTMVSEAALD</sequence>
<proteinExistence type="predicted"/>
<reference evidence="9" key="1">
    <citation type="journal article" date="2019" name="Nat. Commun.">
        <title>The genome of broomcorn millet.</title>
        <authorList>
            <person name="Zou C."/>
            <person name="Miki D."/>
            <person name="Li D."/>
            <person name="Tang Q."/>
            <person name="Xiao L."/>
            <person name="Rajput S."/>
            <person name="Deng P."/>
            <person name="Jia W."/>
            <person name="Huang R."/>
            <person name="Zhang M."/>
            <person name="Sun Y."/>
            <person name="Hu J."/>
            <person name="Fu X."/>
            <person name="Schnable P.S."/>
            <person name="Li F."/>
            <person name="Zhang H."/>
            <person name="Feng B."/>
            <person name="Zhu X."/>
            <person name="Liu R."/>
            <person name="Schnable J.C."/>
            <person name="Zhu J.-K."/>
            <person name="Zhang H."/>
        </authorList>
    </citation>
    <scope>NUCLEOTIDE SEQUENCE [LARGE SCALE GENOMIC DNA]</scope>
</reference>
<dbReference type="GO" id="GO:0003700">
    <property type="term" value="F:DNA-binding transcription factor activity"/>
    <property type="evidence" value="ECO:0007669"/>
    <property type="project" value="InterPro"/>
</dbReference>
<feature type="compositionally biased region" description="Basic and acidic residues" evidence="6">
    <location>
        <begin position="201"/>
        <end position="211"/>
    </location>
</feature>
<evidence type="ECO:0000256" key="1">
    <source>
        <dbReference type="ARBA" id="ARBA00004123"/>
    </source>
</evidence>
<evidence type="ECO:0000313" key="8">
    <source>
        <dbReference type="EMBL" id="RLN08072.1"/>
    </source>
</evidence>
<keyword evidence="3" id="KW-0238">DNA-binding</keyword>
<dbReference type="CDD" id="cd00018">
    <property type="entry name" value="AP2"/>
    <property type="match status" value="1"/>
</dbReference>
<evidence type="ECO:0000256" key="3">
    <source>
        <dbReference type="ARBA" id="ARBA00023125"/>
    </source>
</evidence>
<evidence type="ECO:0000256" key="6">
    <source>
        <dbReference type="SAM" id="MobiDB-lite"/>
    </source>
</evidence>
<protein>
    <submittedName>
        <fullName evidence="8">AP2 domain containing protein</fullName>
    </submittedName>
</protein>
<dbReference type="InterPro" id="IPR036955">
    <property type="entry name" value="AP2/ERF_dom_sf"/>
</dbReference>
<keyword evidence="2" id="KW-0805">Transcription regulation</keyword>
<keyword evidence="4" id="KW-0804">Transcription</keyword>
<gene>
    <name evidence="8" type="ORF">C2845_PM11G05590</name>
</gene>
<keyword evidence="9" id="KW-1185">Reference proteome</keyword>
<evidence type="ECO:0000256" key="2">
    <source>
        <dbReference type="ARBA" id="ARBA00023015"/>
    </source>
</evidence>
<dbReference type="PRINTS" id="PR00367">
    <property type="entry name" value="ETHRSPELEMNT"/>
</dbReference>
<name>A0A3L6RQN4_PANMI</name>
<feature type="region of interest" description="Disordered" evidence="6">
    <location>
        <begin position="201"/>
        <end position="243"/>
    </location>
</feature>